<dbReference type="SUPFAM" id="SSF57667">
    <property type="entry name" value="beta-beta-alpha zinc fingers"/>
    <property type="match status" value="1"/>
</dbReference>
<keyword evidence="13" id="KW-1185">Reference proteome</keyword>
<evidence type="ECO:0000256" key="5">
    <source>
        <dbReference type="ARBA" id="ARBA00022833"/>
    </source>
</evidence>
<evidence type="ECO:0000256" key="9">
    <source>
        <dbReference type="PROSITE-ProRule" id="PRU00042"/>
    </source>
</evidence>
<feature type="compositionally biased region" description="Polar residues" evidence="10">
    <location>
        <begin position="699"/>
        <end position="709"/>
    </location>
</feature>
<dbReference type="InterPro" id="IPR050331">
    <property type="entry name" value="Zinc_finger"/>
</dbReference>
<dbReference type="InterPro" id="IPR001138">
    <property type="entry name" value="Zn2Cys6_DnaBD"/>
</dbReference>
<keyword evidence="2" id="KW-0479">Metal-binding</keyword>
<feature type="compositionally biased region" description="Polar residues" evidence="10">
    <location>
        <begin position="964"/>
        <end position="974"/>
    </location>
</feature>
<dbReference type="EMBL" id="QLNT01000018">
    <property type="protein sequence ID" value="KAF3065683.1"/>
    <property type="molecule type" value="Genomic_DNA"/>
</dbReference>
<feature type="compositionally biased region" description="Low complexity" evidence="10">
    <location>
        <begin position="550"/>
        <end position="562"/>
    </location>
</feature>
<feature type="region of interest" description="Disordered" evidence="10">
    <location>
        <begin position="689"/>
        <end position="874"/>
    </location>
</feature>
<dbReference type="Gene3D" id="4.10.240.10">
    <property type="entry name" value="Zn(2)-C6 fungal-type DNA-binding domain"/>
    <property type="match status" value="1"/>
</dbReference>
<reference evidence="12 13" key="1">
    <citation type="submission" date="2018-06" db="EMBL/GenBank/DDBJ databases">
        <title>Genome analysis of cellulolytic fungus Trichoderma lentiforme CFAM-422.</title>
        <authorList>
            <person name="Steindorff A.S."/>
            <person name="Formighieri E.F."/>
            <person name="Midorikawa G.E.O."/>
            <person name="Tamietti M.S."/>
            <person name="Ramos E.Z."/>
            <person name="Silva A.S."/>
            <person name="Bon E.P.S."/>
            <person name="Mendes T.D."/>
            <person name="Damaso M.C.T."/>
            <person name="Favaro L.C.L."/>
        </authorList>
    </citation>
    <scope>NUCLEOTIDE SEQUENCE [LARGE SCALE GENOMIC DNA]</scope>
    <source>
        <strain evidence="12 13">CFAM-422</strain>
    </source>
</reference>
<feature type="region of interest" description="Disordered" evidence="10">
    <location>
        <begin position="955"/>
        <end position="982"/>
    </location>
</feature>
<comment type="subcellular location">
    <subcellularLocation>
        <location evidence="1">Nucleus</location>
    </subcellularLocation>
</comment>
<feature type="region of interest" description="Disordered" evidence="10">
    <location>
        <begin position="200"/>
        <end position="239"/>
    </location>
</feature>
<dbReference type="GO" id="GO:0008270">
    <property type="term" value="F:zinc ion binding"/>
    <property type="evidence" value="ECO:0007669"/>
    <property type="project" value="UniProtKB-KW"/>
</dbReference>
<evidence type="ECO:0000313" key="13">
    <source>
        <dbReference type="Proteomes" id="UP000801864"/>
    </source>
</evidence>
<dbReference type="InterPro" id="IPR036864">
    <property type="entry name" value="Zn2-C6_fun-type_DNA-bd_sf"/>
</dbReference>
<proteinExistence type="predicted"/>
<evidence type="ECO:0000256" key="3">
    <source>
        <dbReference type="ARBA" id="ARBA00022737"/>
    </source>
</evidence>
<sequence length="1056" mass="117483">MSLPIHYDEDIPGDVGSDKNGSDGSQPRSRSTINLLDDEDIFVIQSADDGNLDDIAEPSTAVDAATSDEEDVMDMLFQQDNNHIDLVQRSEHFKVNEAEIISPEPSDGQNGTESNIQLENETSQLTQEPIQRMIADATSIPTSTSVIAPALTSSSHPPVSEQQSLASQQSEKSKLLYPKLDALRKARGLDPLESTRLRRGVLDVDSDDTDMWNPQQEQTHAPDEEDSSNIAGPLNEQDMVPNKSQCWECQRRGTLCDGKIPICDNCSDAGMVCPGYNDARPLTWLPTSKVSRLQKAESESGPSSNRSDLGKSDIGNRYPLSSFQRIWDGVVGDDPRAEALRESTIPQQMHKPTPGQLQQIVYQYLVQNTSPMNDINWQSRYSVNQRMGKTLDLRQANERYLQNNTGTNTQAQAQAHGQAQVQVETQAYVPAQFRQAQAQQAQAQMGRGKVTSQNLFTNTSSTPVTSSDNISPKVPLGVDQAAAKFVDKEVHRGVPNPHNATIDDMLADLTPEQRQSILELPKETLDGVWRRWQSNRQHLMQAMNRNSRIQPQMASQPQSMPQKNAAGVSNQQQPQAERIDVNNQSPVDESMVGYTEDLNEDASSTVDVESNRRFNSMHELLTEHIKEKDRMLEVARGELEETQPESIRRFQYQHNRSRRSRSPPFDIDKRMVSYVEDVDEDAGSITGVESTRRYARSSLPRSSEPSNIGKTRMPESGIGDEIASSISSPSPYFDGTPAPYRDHHRDPQDSREPRARAPLDPAVLTWPSEDDHGEGNHKKSQLRLKNGGSRDSRDLKDLSNPRGPKKAQRDSTKHATTQPVISQSNHRRGQFEDPAAYGVQQSQQLQQAAASGRPRAKSRPASYYAAQPPRPPLDMGWPGPYAPLPPPPGAFGMRPDPFFGGPWPTEPSEALQVSDQEMMHIRNQKSVSIMNAAASGFQSGNEQIVVTEAASAASDSEASFANPEPSSSMPTSTNRSDRKQPLAEDPSWTIICDLCNRRFLHHKSLNRHYWSVHTQEEFFECSECGRMFPHRDDLAQHARIHTGGAIVKNRIEDPTP</sequence>
<feature type="region of interest" description="Disordered" evidence="10">
    <location>
        <begin position="149"/>
        <end position="172"/>
    </location>
</feature>
<feature type="domain" description="C2H2-type" evidence="11">
    <location>
        <begin position="990"/>
        <end position="1018"/>
    </location>
</feature>
<keyword evidence="5" id="KW-0862">Zinc</keyword>
<dbReference type="GO" id="GO:0000981">
    <property type="term" value="F:DNA-binding transcription factor activity, RNA polymerase II-specific"/>
    <property type="evidence" value="ECO:0007669"/>
    <property type="project" value="InterPro"/>
</dbReference>
<dbReference type="Gene3D" id="3.30.160.60">
    <property type="entry name" value="Classic Zinc Finger"/>
    <property type="match status" value="1"/>
</dbReference>
<dbReference type="PANTHER" id="PTHR16515:SF49">
    <property type="entry name" value="GASTRULA ZINC FINGER PROTEIN XLCGF49.1-LIKE-RELATED"/>
    <property type="match status" value="1"/>
</dbReference>
<dbReference type="Pfam" id="PF00172">
    <property type="entry name" value="Zn_clus"/>
    <property type="match status" value="1"/>
</dbReference>
<dbReference type="SMART" id="SM00355">
    <property type="entry name" value="ZnF_C2H2"/>
    <property type="match status" value="2"/>
</dbReference>
<dbReference type="CDD" id="cd00067">
    <property type="entry name" value="GAL4"/>
    <property type="match status" value="1"/>
</dbReference>
<name>A0A9P5CAG6_9HYPO</name>
<feature type="compositionally biased region" description="Polar residues" evidence="10">
    <location>
        <begin position="567"/>
        <end position="578"/>
    </location>
</feature>
<evidence type="ECO:0000256" key="8">
    <source>
        <dbReference type="ARBA" id="ARBA00023242"/>
    </source>
</evidence>
<feature type="region of interest" description="Disordered" evidence="10">
    <location>
        <begin position="293"/>
        <end position="315"/>
    </location>
</feature>
<evidence type="ECO:0000313" key="12">
    <source>
        <dbReference type="EMBL" id="KAF3065683.1"/>
    </source>
</evidence>
<feature type="compositionally biased region" description="Low complexity" evidence="10">
    <location>
        <begin position="160"/>
        <end position="170"/>
    </location>
</feature>
<evidence type="ECO:0000256" key="2">
    <source>
        <dbReference type="ARBA" id="ARBA00022723"/>
    </source>
</evidence>
<dbReference type="SUPFAM" id="SSF57701">
    <property type="entry name" value="Zn2/Cys6 DNA-binding domain"/>
    <property type="match status" value="1"/>
</dbReference>
<evidence type="ECO:0000256" key="4">
    <source>
        <dbReference type="ARBA" id="ARBA00022771"/>
    </source>
</evidence>
<evidence type="ECO:0000259" key="11">
    <source>
        <dbReference type="PROSITE" id="PS50157"/>
    </source>
</evidence>
<feature type="compositionally biased region" description="Polar residues" evidence="10">
    <location>
        <begin position="814"/>
        <end position="824"/>
    </location>
</feature>
<feature type="region of interest" description="Disordered" evidence="10">
    <location>
        <begin position="548"/>
        <end position="578"/>
    </location>
</feature>
<dbReference type="InterPro" id="IPR036236">
    <property type="entry name" value="Znf_C2H2_sf"/>
</dbReference>
<keyword evidence="8" id="KW-0539">Nucleus</keyword>
<evidence type="ECO:0000256" key="6">
    <source>
        <dbReference type="ARBA" id="ARBA00023015"/>
    </source>
</evidence>
<keyword evidence="3" id="KW-0677">Repeat</keyword>
<protein>
    <submittedName>
        <fullName evidence="12">C2H2 finger domain transcription factor sebA</fullName>
    </submittedName>
</protein>
<dbReference type="FunFam" id="3.30.160.60:FF:000062">
    <property type="entry name" value="RB-associated KRAB zinc finger protein-like"/>
    <property type="match status" value="1"/>
</dbReference>
<feature type="compositionally biased region" description="Low complexity" evidence="10">
    <location>
        <begin position="835"/>
        <end position="850"/>
    </location>
</feature>
<dbReference type="Proteomes" id="UP000801864">
    <property type="component" value="Unassembled WGS sequence"/>
</dbReference>
<gene>
    <name evidence="12" type="ORF">CFAM422_009596</name>
</gene>
<dbReference type="AlphaFoldDB" id="A0A9P5CAG6"/>
<feature type="compositionally biased region" description="Polar residues" evidence="10">
    <location>
        <begin position="22"/>
        <end position="34"/>
    </location>
</feature>
<dbReference type="InterPro" id="IPR013087">
    <property type="entry name" value="Znf_C2H2_type"/>
</dbReference>
<keyword evidence="4 9" id="KW-0863">Zinc-finger</keyword>
<keyword evidence="7" id="KW-0804">Transcription</keyword>
<accession>A0A9P5CAG6</accession>
<feature type="compositionally biased region" description="Basic and acidic residues" evidence="10">
    <location>
        <begin position="788"/>
        <end position="799"/>
    </location>
</feature>
<dbReference type="PANTHER" id="PTHR16515">
    <property type="entry name" value="PR DOMAIN ZINC FINGER PROTEIN"/>
    <property type="match status" value="1"/>
</dbReference>
<evidence type="ECO:0000256" key="10">
    <source>
        <dbReference type="SAM" id="MobiDB-lite"/>
    </source>
</evidence>
<organism evidence="12 13">
    <name type="scientific">Trichoderma lentiforme</name>
    <dbReference type="NCBI Taxonomy" id="1567552"/>
    <lineage>
        <taxon>Eukaryota</taxon>
        <taxon>Fungi</taxon>
        <taxon>Dikarya</taxon>
        <taxon>Ascomycota</taxon>
        <taxon>Pezizomycotina</taxon>
        <taxon>Sordariomycetes</taxon>
        <taxon>Hypocreomycetidae</taxon>
        <taxon>Hypocreales</taxon>
        <taxon>Hypocreaceae</taxon>
        <taxon>Trichoderma</taxon>
    </lineage>
</organism>
<dbReference type="PROSITE" id="PS50157">
    <property type="entry name" value="ZINC_FINGER_C2H2_2"/>
    <property type="match status" value="2"/>
</dbReference>
<comment type="caution">
    <text evidence="12">The sequence shown here is derived from an EMBL/GenBank/DDBJ whole genome shotgun (WGS) entry which is preliminary data.</text>
</comment>
<feature type="domain" description="C2H2-type" evidence="11">
    <location>
        <begin position="1019"/>
        <end position="1046"/>
    </location>
</feature>
<feature type="compositionally biased region" description="Basic and acidic residues" evidence="10">
    <location>
        <begin position="740"/>
        <end position="757"/>
    </location>
</feature>
<keyword evidence="6" id="KW-0805">Transcription regulation</keyword>
<feature type="region of interest" description="Disordered" evidence="10">
    <location>
        <begin position="1"/>
        <end position="34"/>
    </location>
</feature>
<evidence type="ECO:0000256" key="7">
    <source>
        <dbReference type="ARBA" id="ARBA00023163"/>
    </source>
</evidence>
<evidence type="ECO:0000256" key="1">
    <source>
        <dbReference type="ARBA" id="ARBA00004123"/>
    </source>
</evidence>
<dbReference type="PROSITE" id="PS00028">
    <property type="entry name" value="ZINC_FINGER_C2H2_1"/>
    <property type="match status" value="2"/>
</dbReference>
<dbReference type="GO" id="GO:0005634">
    <property type="term" value="C:nucleus"/>
    <property type="evidence" value="ECO:0007669"/>
    <property type="project" value="UniProtKB-SubCell"/>
</dbReference>